<feature type="region of interest" description="Disordered" evidence="2">
    <location>
        <begin position="183"/>
        <end position="203"/>
    </location>
</feature>
<evidence type="ECO:0000313" key="3">
    <source>
        <dbReference type="EMBL" id="VFJ42716.1"/>
    </source>
</evidence>
<dbReference type="Gene3D" id="1.25.40.10">
    <property type="entry name" value="Tetratricopeptide repeat domain"/>
    <property type="match status" value="1"/>
</dbReference>
<evidence type="ECO:0000256" key="2">
    <source>
        <dbReference type="SAM" id="MobiDB-lite"/>
    </source>
</evidence>
<feature type="repeat" description="TPR" evidence="1">
    <location>
        <begin position="55"/>
        <end position="88"/>
    </location>
</feature>
<protein>
    <submittedName>
        <fullName evidence="3">Anaphase-promoting complex, cyclosome, subunit 3</fullName>
    </submittedName>
</protein>
<gene>
    <name evidence="3" type="ORF">BECKFW1821A_GA0114235_100256</name>
</gene>
<dbReference type="InterPro" id="IPR019734">
    <property type="entry name" value="TPR_rpt"/>
</dbReference>
<dbReference type="SUPFAM" id="SSF48452">
    <property type="entry name" value="TPR-like"/>
    <property type="match status" value="1"/>
</dbReference>
<dbReference type="EMBL" id="CAADEW010000002">
    <property type="protein sequence ID" value="VFJ42716.1"/>
    <property type="molecule type" value="Genomic_DNA"/>
</dbReference>
<organism evidence="3">
    <name type="scientific">Candidatus Kentrum sp. FW</name>
    <dbReference type="NCBI Taxonomy" id="2126338"/>
    <lineage>
        <taxon>Bacteria</taxon>
        <taxon>Pseudomonadati</taxon>
        <taxon>Pseudomonadota</taxon>
        <taxon>Gammaproteobacteria</taxon>
        <taxon>Candidatus Kentrum</taxon>
    </lineage>
</organism>
<proteinExistence type="predicted"/>
<sequence>MGRFDEAFVLYDEIKKKSHDERAYAQHGGIFKKWGKYDQAIEIFEEGLRKIQKAPQTALLLAQSYIQLGEYSKAIAATERAIEGTAHEQPTANIAAIFWTRAKARDALIHTNQITEQAQLAESIGLAIGDYQTAMSMPDRIEQHIFRGPQRIQILQLYARNHGIDVQVDDDNVKQRALSDLLQQLGGDGEDEDGNENGERERR</sequence>
<name>A0A450RU48_9GAMM</name>
<accession>A0A450RU48</accession>
<dbReference type="PROSITE" id="PS50005">
    <property type="entry name" value="TPR"/>
    <property type="match status" value="2"/>
</dbReference>
<dbReference type="Pfam" id="PF14559">
    <property type="entry name" value="TPR_19"/>
    <property type="match status" value="1"/>
</dbReference>
<feature type="repeat" description="TPR" evidence="1">
    <location>
        <begin position="21"/>
        <end position="54"/>
    </location>
</feature>
<reference evidence="3" key="1">
    <citation type="submission" date="2019-02" db="EMBL/GenBank/DDBJ databases">
        <authorList>
            <person name="Gruber-Vodicka R. H."/>
            <person name="Seah K. B. B."/>
        </authorList>
    </citation>
    <scope>NUCLEOTIDE SEQUENCE</scope>
    <source>
        <strain evidence="3">BECK_BZ15</strain>
    </source>
</reference>
<dbReference type="InterPro" id="IPR011990">
    <property type="entry name" value="TPR-like_helical_dom_sf"/>
</dbReference>
<dbReference type="AlphaFoldDB" id="A0A450RU48"/>
<evidence type="ECO:0000256" key="1">
    <source>
        <dbReference type="PROSITE-ProRule" id="PRU00339"/>
    </source>
</evidence>
<keyword evidence="1" id="KW-0802">TPR repeat</keyword>